<dbReference type="RefSeq" id="WP_017842098.1">
    <property type="nucleotide sequence ID" value="NZ_CP035467.1"/>
</dbReference>
<dbReference type="EMBL" id="CP035467">
    <property type="protein sequence ID" value="QCW84043.1"/>
    <property type="molecule type" value="Genomic_DNA"/>
</dbReference>
<reference evidence="3" key="1">
    <citation type="journal article" date="2019" name="J. Bacteriol.">
        <title>A Mutagenic Screen Identifies a TonB-Dependent Receptor Required for the Lanthanide Metal Switch in the Type I Methanotroph 'Methylotuvimicrobium buryatense' 5GB1C.</title>
        <authorList>
            <person name="Groom J.D."/>
            <person name="Ford S.M."/>
            <person name="Pesesky M.W."/>
            <person name="Lidstrom M.E."/>
        </authorList>
    </citation>
    <scope>NUCLEOTIDE SEQUENCE [LARGE SCALE GENOMIC DNA]</scope>
    <source>
        <strain evidence="3">5GB1C</strain>
    </source>
</reference>
<keyword evidence="1" id="KW-0472">Membrane</keyword>
<evidence type="ECO:0000313" key="2">
    <source>
        <dbReference type="EMBL" id="QCW84043.1"/>
    </source>
</evidence>
<gene>
    <name evidence="2" type="ORF">EQU24_18705</name>
</gene>
<dbReference type="KEGG" id="mbur:EQU24_18705"/>
<feature type="transmembrane region" description="Helical" evidence="1">
    <location>
        <begin position="230"/>
        <end position="249"/>
    </location>
</feature>
<feature type="transmembrane region" description="Helical" evidence="1">
    <location>
        <begin position="310"/>
        <end position="328"/>
    </location>
</feature>
<evidence type="ECO:0000313" key="3">
    <source>
        <dbReference type="Proteomes" id="UP000305881"/>
    </source>
</evidence>
<proteinExistence type="predicted"/>
<dbReference type="OrthoDB" id="6811319at2"/>
<accession>A0A4P9UTV6</accession>
<feature type="transmembrane region" description="Helical" evidence="1">
    <location>
        <begin position="270"/>
        <end position="290"/>
    </location>
</feature>
<feature type="transmembrane region" description="Helical" evidence="1">
    <location>
        <begin position="147"/>
        <end position="166"/>
    </location>
</feature>
<name>A0A4P9UTV6_METBY</name>
<organism evidence="2 3">
    <name type="scientific">Methylotuvimicrobium buryatense</name>
    <name type="common">Methylomicrobium buryatense</name>
    <dbReference type="NCBI Taxonomy" id="95641"/>
    <lineage>
        <taxon>Bacteria</taxon>
        <taxon>Pseudomonadati</taxon>
        <taxon>Pseudomonadota</taxon>
        <taxon>Gammaproteobacteria</taxon>
        <taxon>Methylococcales</taxon>
        <taxon>Methylococcaceae</taxon>
        <taxon>Methylotuvimicrobium</taxon>
    </lineage>
</organism>
<keyword evidence="1" id="KW-0812">Transmembrane</keyword>
<protein>
    <submittedName>
        <fullName evidence="2">Uncharacterized protein</fullName>
    </submittedName>
</protein>
<keyword evidence="3" id="KW-1185">Reference proteome</keyword>
<feature type="transmembrane region" description="Helical" evidence="1">
    <location>
        <begin position="178"/>
        <end position="196"/>
    </location>
</feature>
<sequence length="348" mass="40227">MSAQLFSSQERVSDYGLKVSFRLLLGLYAIIPICLIAEWFDILLWQGGLREILPSRPEHFLLFQLLFGTPHIIASALILTTNREYFGYYRHRIMMMTLWLAVFFGIGSLFIPYRVFYIMVAAWTVYHVLKQQHGIARGVCKLPVWSYRLLLGLSVAAGLLIYLGIFLKNSLEPEQNEWIRHVAGTLTLVLLLATTLCQRYVTTGFGKLFLWANTMLVVSTYYLFVQQYYFLAILVPRLVHDATAYVFYVTHDYNRHGRQARNFIYRWAQACNIPVLLVLPLLSFGVALLLQQYGDAAVEFLTEFLFGVEIRKAVSLGVIGYLALLHYYTEAFTWKNDSPYRKFIAFSK</sequence>
<evidence type="ECO:0000256" key="1">
    <source>
        <dbReference type="SAM" id="Phobius"/>
    </source>
</evidence>
<dbReference type="Proteomes" id="UP000305881">
    <property type="component" value="Chromosome"/>
</dbReference>
<keyword evidence="1" id="KW-1133">Transmembrane helix</keyword>
<feature type="transmembrane region" description="Helical" evidence="1">
    <location>
        <begin position="20"/>
        <end position="40"/>
    </location>
</feature>
<feature type="transmembrane region" description="Helical" evidence="1">
    <location>
        <begin position="99"/>
        <end position="126"/>
    </location>
</feature>
<feature type="transmembrane region" description="Helical" evidence="1">
    <location>
        <begin position="60"/>
        <end position="79"/>
    </location>
</feature>
<dbReference type="AlphaFoldDB" id="A0A4P9UTV6"/>